<dbReference type="Proteomes" id="UP000824881">
    <property type="component" value="Unassembled WGS sequence"/>
</dbReference>
<comment type="caution">
    <text evidence="1">The sequence shown here is derived from an EMBL/GenBank/DDBJ whole genome shotgun (WGS) entry which is preliminary data.</text>
</comment>
<reference evidence="1 2" key="1">
    <citation type="journal article" date="2021" name="Appl. Environ. Microbiol.">
        <title>Genetic linkage and physical mapping for an oyster mushroom Pleurotus cornucopiae and QTL analysis for the trait cap color.</title>
        <authorList>
            <person name="Zhang Y."/>
            <person name="Gao W."/>
            <person name="Sonnenberg A."/>
            <person name="Chen Q."/>
            <person name="Zhang J."/>
            <person name="Huang C."/>
        </authorList>
    </citation>
    <scope>NUCLEOTIDE SEQUENCE [LARGE SCALE GENOMIC DNA]</scope>
    <source>
        <strain evidence="1">CCMSSC00406</strain>
    </source>
</reference>
<protein>
    <submittedName>
        <fullName evidence="1">Uncharacterized protein</fullName>
    </submittedName>
</protein>
<keyword evidence="2" id="KW-1185">Reference proteome</keyword>
<evidence type="ECO:0000313" key="2">
    <source>
        <dbReference type="Proteomes" id="UP000824881"/>
    </source>
</evidence>
<evidence type="ECO:0000313" key="1">
    <source>
        <dbReference type="EMBL" id="KAG9219955.1"/>
    </source>
</evidence>
<gene>
    <name evidence="1" type="ORF">CCMSSC00406_0006868</name>
</gene>
<name>A0ACB7IPT0_PLECO</name>
<organism evidence="1 2">
    <name type="scientific">Pleurotus cornucopiae</name>
    <name type="common">Cornucopia mushroom</name>
    <dbReference type="NCBI Taxonomy" id="5321"/>
    <lineage>
        <taxon>Eukaryota</taxon>
        <taxon>Fungi</taxon>
        <taxon>Dikarya</taxon>
        <taxon>Basidiomycota</taxon>
        <taxon>Agaricomycotina</taxon>
        <taxon>Agaricomycetes</taxon>
        <taxon>Agaricomycetidae</taxon>
        <taxon>Agaricales</taxon>
        <taxon>Pleurotineae</taxon>
        <taxon>Pleurotaceae</taxon>
        <taxon>Pleurotus</taxon>
    </lineage>
</organism>
<proteinExistence type="predicted"/>
<dbReference type="EMBL" id="WQMT02000008">
    <property type="protein sequence ID" value="KAG9219955.1"/>
    <property type="molecule type" value="Genomic_DNA"/>
</dbReference>
<accession>A0ACB7IPT0</accession>
<sequence length="265" mass="29136">MAAADFITLSPMDIPGLGKPLSEVDIGLSRITYNGLPDIETQVQLQREHTEHIKALLAIIDRHSVGHFFGIHSAHRHGVLPNATVRLEEDMGINGITWNRATDIHNLNTRDIHATFFKVNEAGLVPFEFAAGPSPVAGKEIPSEFLSEFATYVKDKELTGLVSLEVGNFSAGQVKTAELEIQWGDKELFTVTMPVPALVNAGMELVPTRWNLSPRDAGNKPDPGTHWAKVTKPVNTHRVFFDSTESVTPELLFVKLTEMGLILKA</sequence>